<dbReference type="EMBL" id="JAMGBD010000001">
    <property type="protein sequence ID" value="MCL6684103.1"/>
    <property type="molecule type" value="Genomic_DNA"/>
</dbReference>
<dbReference type="SUPFAM" id="SSF47413">
    <property type="entry name" value="lambda repressor-like DNA-binding domains"/>
    <property type="match status" value="1"/>
</dbReference>
<reference evidence="2" key="1">
    <citation type="submission" date="2022-05" db="EMBL/GenBank/DDBJ databases">
        <authorList>
            <person name="Jo J.-H."/>
            <person name="Im W.-T."/>
        </authorList>
    </citation>
    <scope>NUCLEOTIDE SEQUENCE</scope>
    <source>
        <strain evidence="2">SE158</strain>
    </source>
</reference>
<dbReference type="PROSITE" id="PS50943">
    <property type="entry name" value="HTH_CROC1"/>
    <property type="match status" value="1"/>
</dbReference>
<feature type="domain" description="HTH cro/C1-type" evidence="1">
    <location>
        <begin position="27"/>
        <end position="81"/>
    </location>
</feature>
<name>A0ABT0RNG4_9SPHN</name>
<dbReference type="Proteomes" id="UP001165363">
    <property type="component" value="Unassembled WGS sequence"/>
</dbReference>
<dbReference type="RefSeq" id="WP_249848398.1">
    <property type="nucleotide sequence ID" value="NZ_JAMGBD010000001.1"/>
</dbReference>
<dbReference type="Gene3D" id="1.10.260.40">
    <property type="entry name" value="lambda repressor-like DNA-binding domains"/>
    <property type="match status" value="1"/>
</dbReference>
<dbReference type="InterPro" id="IPR001387">
    <property type="entry name" value="Cro/C1-type_HTH"/>
</dbReference>
<evidence type="ECO:0000313" key="3">
    <source>
        <dbReference type="Proteomes" id="UP001165363"/>
    </source>
</evidence>
<dbReference type="InterPro" id="IPR010982">
    <property type="entry name" value="Lambda_DNA-bd_dom_sf"/>
</dbReference>
<dbReference type="Pfam" id="PF01381">
    <property type="entry name" value="HTH_3"/>
    <property type="match status" value="1"/>
</dbReference>
<protein>
    <recommendedName>
        <fullName evidence="1">HTH cro/C1-type domain-containing protein</fullName>
    </recommendedName>
</protein>
<comment type="caution">
    <text evidence="2">The sequence shown here is derived from an EMBL/GenBank/DDBJ whole genome shotgun (WGS) entry which is preliminary data.</text>
</comment>
<sequence length="107" mass="12077">MEKPTYDLWPDTLEANEMLAEWEGTPLSFWREQRGLTQQELADSSGMELLRVQLLELDTEKAEPEEAAAMAKVLSVDASDIQLGDDMIGETMLPYEPKKKEGSQSDE</sequence>
<proteinExistence type="predicted"/>
<evidence type="ECO:0000259" key="1">
    <source>
        <dbReference type="PROSITE" id="PS50943"/>
    </source>
</evidence>
<organism evidence="2 3">
    <name type="scientific">Sphingomonas alba</name>
    <dbReference type="NCBI Taxonomy" id="2908208"/>
    <lineage>
        <taxon>Bacteria</taxon>
        <taxon>Pseudomonadati</taxon>
        <taxon>Pseudomonadota</taxon>
        <taxon>Alphaproteobacteria</taxon>
        <taxon>Sphingomonadales</taxon>
        <taxon>Sphingomonadaceae</taxon>
        <taxon>Sphingomonas</taxon>
    </lineage>
</organism>
<keyword evidence="3" id="KW-1185">Reference proteome</keyword>
<evidence type="ECO:0000313" key="2">
    <source>
        <dbReference type="EMBL" id="MCL6684103.1"/>
    </source>
</evidence>
<accession>A0ABT0RNG4</accession>
<gene>
    <name evidence="2" type="ORF">LZ536_09355</name>
</gene>